<gene>
    <name evidence="1" type="ORF">BaRGS_00012342</name>
</gene>
<dbReference type="Proteomes" id="UP001519460">
    <property type="component" value="Unassembled WGS sequence"/>
</dbReference>
<sequence length="92" mass="10023">MPSRPHSRQTLEPAIHQRDQLVTVELIVFMQGTKVIGSLSVMLIQRLADSPKLPLLKLRPHCPALSSDWSAALCGQCGLAVVDCPELGVLHC</sequence>
<reference evidence="1 2" key="1">
    <citation type="journal article" date="2023" name="Sci. Data">
        <title>Genome assembly of the Korean intertidal mud-creeper Batillaria attramentaria.</title>
        <authorList>
            <person name="Patra A.K."/>
            <person name="Ho P.T."/>
            <person name="Jun S."/>
            <person name="Lee S.J."/>
            <person name="Kim Y."/>
            <person name="Won Y.J."/>
        </authorList>
    </citation>
    <scope>NUCLEOTIDE SEQUENCE [LARGE SCALE GENOMIC DNA]</scope>
    <source>
        <strain evidence="1">Wonlab-2016</strain>
    </source>
</reference>
<accession>A0ABD0LB12</accession>
<proteinExistence type="predicted"/>
<comment type="caution">
    <text evidence="1">The sequence shown here is derived from an EMBL/GenBank/DDBJ whole genome shotgun (WGS) entry which is preliminary data.</text>
</comment>
<evidence type="ECO:0000313" key="1">
    <source>
        <dbReference type="EMBL" id="KAK7496420.1"/>
    </source>
</evidence>
<name>A0ABD0LB12_9CAEN</name>
<dbReference type="EMBL" id="JACVVK020000067">
    <property type="protein sequence ID" value="KAK7496420.1"/>
    <property type="molecule type" value="Genomic_DNA"/>
</dbReference>
<dbReference type="AlphaFoldDB" id="A0ABD0LB12"/>
<protein>
    <submittedName>
        <fullName evidence="1">Uncharacterized protein</fullName>
    </submittedName>
</protein>
<evidence type="ECO:0000313" key="2">
    <source>
        <dbReference type="Proteomes" id="UP001519460"/>
    </source>
</evidence>
<organism evidence="1 2">
    <name type="scientific">Batillaria attramentaria</name>
    <dbReference type="NCBI Taxonomy" id="370345"/>
    <lineage>
        <taxon>Eukaryota</taxon>
        <taxon>Metazoa</taxon>
        <taxon>Spiralia</taxon>
        <taxon>Lophotrochozoa</taxon>
        <taxon>Mollusca</taxon>
        <taxon>Gastropoda</taxon>
        <taxon>Caenogastropoda</taxon>
        <taxon>Sorbeoconcha</taxon>
        <taxon>Cerithioidea</taxon>
        <taxon>Batillariidae</taxon>
        <taxon>Batillaria</taxon>
    </lineage>
</organism>
<keyword evidence="2" id="KW-1185">Reference proteome</keyword>